<evidence type="ECO:0000256" key="2">
    <source>
        <dbReference type="ARBA" id="ARBA00022555"/>
    </source>
</evidence>
<comment type="similarity">
    <text evidence="5 6">Belongs to the PTH family.</text>
</comment>
<evidence type="ECO:0000313" key="8">
    <source>
        <dbReference type="RefSeq" id="XP_020106298.1"/>
    </source>
</evidence>
<sequence>MLPAVSAALSSAGALSRLPFSFPSLAGRNPKPRTMPPARRAALALASASSSAAGSDDGSQPKPWLFVGLGNPGKLYNGTRHNVGFEMIDVIAEAEGISLSSIQFKAMLGKGHIGDSPVMLAKPQTFMNASGESVGSLVSYYKIPLNQVLLMYDDLDLPFAKLRLLPKGGHGGHNGMRSVMSHLKGSRDFPRLRIGIGRPPGKMDSANFVLRPFNKKEREELDFTFHRGLQAVRILVLEGFNKSATFVNSSQSSELLNK</sequence>
<name>A0A6P5GJQ9_ANACO</name>
<dbReference type="Proteomes" id="UP000515123">
    <property type="component" value="Linkage group 16"/>
</dbReference>
<evidence type="ECO:0000313" key="7">
    <source>
        <dbReference type="Proteomes" id="UP000515123"/>
    </source>
</evidence>
<dbReference type="PROSITE" id="PS01195">
    <property type="entry name" value="PEPT_TRNA_HYDROL_1"/>
    <property type="match status" value="1"/>
</dbReference>
<evidence type="ECO:0000256" key="6">
    <source>
        <dbReference type="RuleBase" id="RU004320"/>
    </source>
</evidence>
<dbReference type="EC" id="3.1.1.29" evidence="1"/>
<dbReference type="PANTHER" id="PTHR17224:SF1">
    <property type="entry name" value="PEPTIDYL-TRNA HYDROLASE"/>
    <property type="match status" value="1"/>
</dbReference>
<reference evidence="8" key="2">
    <citation type="submission" date="2025-08" db="UniProtKB">
        <authorList>
            <consortium name="RefSeq"/>
        </authorList>
    </citation>
    <scope>IDENTIFICATION</scope>
    <source>
        <tissue evidence="8">Leaf</tissue>
    </source>
</reference>
<keyword evidence="4" id="KW-0694">RNA-binding</keyword>
<evidence type="ECO:0000256" key="5">
    <source>
        <dbReference type="ARBA" id="ARBA00038063"/>
    </source>
</evidence>
<protein>
    <recommendedName>
        <fullName evidence="1">peptidyl-tRNA hydrolase</fullName>
        <ecNumber evidence="1">3.1.1.29</ecNumber>
    </recommendedName>
</protein>
<dbReference type="PANTHER" id="PTHR17224">
    <property type="entry name" value="PEPTIDYL-TRNA HYDROLASE"/>
    <property type="match status" value="1"/>
</dbReference>
<gene>
    <name evidence="8" type="primary">LOC109722615</name>
</gene>
<dbReference type="FunFam" id="3.40.50.1470:FF:000001">
    <property type="entry name" value="Peptidyl-tRNA hydrolase"/>
    <property type="match status" value="1"/>
</dbReference>
<dbReference type="Gene3D" id="3.40.50.1470">
    <property type="entry name" value="Peptidyl-tRNA hydrolase"/>
    <property type="match status" value="1"/>
</dbReference>
<dbReference type="InterPro" id="IPR018171">
    <property type="entry name" value="Pept_tRNA_hydro_CS"/>
</dbReference>
<dbReference type="InterPro" id="IPR036416">
    <property type="entry name" value="Pept_tRNA_hydro_sf"/>
</dbReference>
<dbReference type="InterPro" id="IPR001328">
    <property type="entry name" value="Pept_tRNA_hydro"/>
</dbReference>
<keyword evidence="2" id="KW-0820">tRNA-binding</keyword>
<keyword evidence="7" id="KW-1185">Reference proteome</keyword>
<dbReference type="RefSeq" id="XP_020106298.1">
    <property type="nucleotide sequence ID" value="XM_020250709.1"/>
</dbReference>
<dbReference type="SUPFAM" id="SSF53178">
    <property type="entry name" value="Peptidyl-tRNA hydrolase-like"/>
    <property type="match status" value="1"/>
</dbReference>
<dbReference type="GO" id="GO:0000049">
    <property type="term" value="F:tRNA binding"/>
    <property type="evidence" value="ECO:0007669"/>
    <property type="project" value="UniProtKB-KW"/>
</dbReference>
<reference evidence="7" key="1">
    <citation type="journal article" date="2015" name="Nat. Genet.">
        <title>The pineapple genome and the evolution of CAM photosynthesis.</title>
        <authorList>
            <person name="Ming R."/>
            <person name="VanBuren R."/>
            <person name="Wai C.M."/>
            <person name="Tang H."/>
            <person name="Schatz M.C."/>
            <person name="Bowers J.E."/>
            <person name="Lyons E."/>
            <person name="Wang M.L."/>
            <person name="Chen J."/>
            <person name="Biggers E."/>
            <person name="Zhang J."/>
            <person name="Huang L."/>
            <person name="Zhang L."/>
            <person name="Miao W."/>
            <person name="Zhang J."/>
            <person name="Ye Z."/>
            <person name="Miao C."/>
            <person name="Lin Z."/>
            <person name="Wang H."/>
            <person name="Zhou H."/>
            <person name="Yim W.C."/>
            <person name="Priest H.D."/>
            <person name="Zheng C."/>
            <person name="Woodhouse M."/>
            <person name="Edger P.P."/>
            <person name="Guyot R."/>
            <person name="Guo H.B."/>
            <person name="Guo H."/>
            <person name="Zheng G."/>
            <person name="Singh R."/>
            <person name="Sharma A."/>
            <person name="Min X."/>
            <person name="Zheng Y."/>
            <person name="Lee H."/>
            <person name="Gurtowski J."/>
            <person name="Sedlazeck F.J."/>
            <person name="Harkess A."/>
            <person name="McKain M.R."/>
            <person name="Liao Z."/>
            <person name="Fang J."/>
            <person name="Liu J."/>
            <person name="Zhang X."/>
            <person name="Zhang Q."/>
            <person name="Hu W."/>
            <person name="Qin Y."/>
            <person name="Wang K."/>
            <person name="Chen L.Y."/>
            <person name="Shirley N."/>
            <person name="Lin Y.R."/>
            <person name="Liu L.Y."/>
            <person name="Hernandez A.G."/>
            <person name="Wright C.L."/>
            <person name="Bulone V."/>
            <person name="Tuskan G.A."/>
            <person name="Heath K."/>
            <person name="Zee F."/>
            <person name="Moore P.H."/>
            <person name="Sunkar R."/>
            <person name="Leebens-Mack J.H."/>
            <person name="Mockler T."/>
            <person name="Bennetzen J.L."/>
            <person name="Freeling M."/>
            <person name="Sankoff D."/>
            <person name="Paterson A.H."/>
            <person name="Zhu X."/>
            <person name="Yang X."/>
            <person name="Smith J.A."/>
            <person name="Cushman J.C."/>
            <person name="Paull R.E."/>
            <person name="Yu Q."/>
        </authorList>
    </citation>
    <scope>NUCLEOTIDE SEQUENCE [LARGE SCALE GENOMIC DNA]</scope>
    <source>
        <strain evidence="7">cv. F153</strain>
    </source>
</reference>
<dbReference type="HAMAP" id="MF_00083">
    <property type="entry name" value="Pept_tRNA_hydro_bact"/>
    <property type="match status" value="1"/>
</dbReference>
<dbReference type="GO" id="GO:0004045">
    <property type="term" value="F:peptidyl-tRNA hydrolase activity"/>
    <property type="evidence" value="ECO:0007669"/>
    <property type="project" value="UniProtKB-EC"/>
</dbReference>
<dbReference type="PROSITE" id="PS01196">
    <property type="entry name" value="PEPT_TRNA_HYDROL_2"/>
    <property type="match status" value="1"/>
</dbReference>
<dbReference type="AlphaFoldDB" id="A0A6P5GJQ9"/>
<organism evidence="7 8">
    <name type="scientific">Ananas comosus</name>
    <name type="common">Pineapple</name>
    <name type="synonym">Ananas ananas</name>
    <dbReference type="NCBI Taxonomy" id="4615"/>
    <lineage>
        <taxon>Eukaryota</taxon>
        <taxon>Viridiplantae</taxon>
        <taxon>Streptophyta</taxon>
        <taxon>Embryophyta</taxon>
        <taxon>Tracheophyta</taxon>
        <taxon>Spermatophyta</taxon>
        <taxon>Magnoliopsida</taxon>
        <taxon>Liliopsida</taxon>
        <taxon>Poales</taxon>
        <taxon>Bromeliaceae</taxon>
        <taxon>Bromelioideae</taxon>
        <taxon>Ananas</taxon>
    </lineage>
</organism>
<proteinExistence type="inferred from homology"/>
<dbReference type="NCBIfam" id="TIGR00447">
    <property type="entry name" value="pth"/>
    <property type="match status" value="1"/>
</dbReference>
<dbReference type="GeneID" id="109722615"/>
<keyword evidence="3" id="KW-0378">Hydrolase</keyword>
<dbReference type="Pfam" id="PF01195">
    <property type="entry name" value="Pept_tRNA_hydro"/>
    <property type="match status" value="1"/>
</dbReference>
<dbReference type="OrthoDB" id="1711136at2759"/>
<accession>A0A6P5GJQ9</accession>
<evidence type="ECO:0000256" key="4">
    <source>
        <dbReference type="ARBA" id="ARBA00022884"/>
    </source>
</evidence>
<evidence type="ECO:0000256" key="1">
    <source>
        <dbReference type="ARBA" id="ARBA00013260"/>
    </source>
</evidence>
<evidence type="ECO:0000256" key="3">
    <source>
        <dbReference type="ARBA" id="ARBA00022801"/>
    </source>
</evidence>